<organism evidence="3 4">
    <name type="scientific">Aliiruegeria haliotis</name>
    <dbReference type="NCBI Taxonomy" id="1280846"/>
    <lineage>
        <taxon>Bacteria</taxon>
        <taxon>Pseudomonadati</taxon>
        <taxon>Pseudomonadota</taxon>
        <taxon>Alphaproteobacteria</taxon>
        <taxon>Rhodobacterales</taxon>
        <taxon>Roseobacteraceae</taxon>
        <taxon>Aliiruegeria</taxon>
    </lineage>
</organism>
<feature type="transmembrane region" description="Helical" evidence="2">
    <location>
        <begin position="58"/>
        <end position="82"/>
    </location>
</feature>
<sequence>MSSTTDLQPLPPGTSAALDDLIACPSCDALYRVEVPKHGERAVCARCHHVLIAPIQGAILRIVALSLTILVLLITAIFQPFLKIEAAGLSHSSSIVDAALSFSEAHMIGLSVAVLALIVFIPIARALLLIFSLGPLLLHRPALRGARSAFRWAEAMRPWSMAEIFVLGVGVALVKIVDMARVELGLAFWMFAALVVITVLQDGFMCRWSVWAALDSGHPDPFNADRDDSDAETGLREEPGHG</sequence>
<evidence type="ECO:0000256" key="2">
    <source>
        <dbReference type="SAM" id="Phobius"/>
    </source>
</evidence>
<dbReference type="InterPro" id="IPR007498">
    <property type="entry name" value="PqiA-like"/>
</dbReference>
<dbReference type="AlphaFoldDB" id="A0A2T0RSP1"/>
<keyword evidence="2" id="KW-1133">Transmembrane helix</keyword>
<dbReference type="Gene3D" id="2.30.30.380">
    <property type="entry name" value="Zn-finger domain of Sec23/24"/>
    <property type="match status" value="1"/>
</dbReference>
<dbReference type="OrthoDB" id="5291921at2"/>
<proteinExistence type="predicted"/>
<keyword evidence="2" id="KW-0812">Transmembrane</keyword>
<feature type="compositionally biased region" description="Basic and acidic residues" evidence="1">
    <location>
        <begin position="233"/>
        <end position="242"/>
    </location>
</feature>
<name>A0A2T0RSP1_9RHOB</name>
<dbReference type="EMBL" id="PVTD01000003">
    <property type="protein sequence ID" value="PRY24188.1"/>
    <property type="molecule type" value="Genomic_DNA"/>
</dbReference>
<evidence type="ECO:0000313" key="4">
    <source>
        <dbReference type="Proteomes" id="UP000239480"/>
    </source>
</evidence>
<feature type="transmembrane region" description="Helical" evidence="2">
    <location>
        <begin position="110"/>
        <end position="138"/>
    </location>
</feature>
<feature type="transmembrane region" description="Helical" evidence="2">
    <location>
        <begin position="159"/>
        <end position="177"/>
    </location>
</feature>
<reference evidence="3 4" key="1">
    <citation type="submission" date="2018-03" db="EMBL/GenBank/DDBJ databases">
        <title>Genomic Encyclopedia of Archaeal and Bacterial Type Strains, Phase II (KMG-II): from individual species to whole genera.</title>
        <authorList>
            <person name="Goeker M."/>
        </authorList>
    </citation>
    <scope>NUCLEOTIDE SEQUENCE [LARGE SCALE GENOMIC DNA]</scope>
    <source>
        <strain evidence="3 4">DSM 29328</strain>
    </source>
</reference>
<dbReference type="RefSeq" id="WP_106204575.1">
    <property type="nucleotide sequence ID" value="NZ_PVTD01000003.1"/>
</dbReference>
<evidence type="ECO:0000313" key="3">
    <source>
        <dbReference type="EMBL" id="PRY24188.1"/>
    </source>
</evidence>
<dbReference type="Pfam" id="PF04403">
    <property type="entry name" value="PqiA"/>
    <property type="match status" value="1"/>
</dbReference>
<feature type="transmembrane region" description="Helical" evidence="2">
    <location>
        <begin position="183"/>
        <end position="200"/>
    </location>
</feature>
<protein>
    <submittedName>
        <fullName evidence="3">Paraquat-inducible protein A</fullName>
    </submittedName>
</protein>
<evidence type="ECO:0000256" key="1">
    <source>
        <dbReference type="SAM" id="MobiDB-lite"/>
    </source>
</evidence>
<comment type="caution">
    <text evidence="3">The sequence shown here is derived from an EMBL/GenBank/DDBJ whole genome shotgun (WGS) entry which is preliminary data.</text>
</comment>
<dbReference type="Proteomes" id="UP000239480">
    <property type="component" value="Unassembled WGS sequence"/>
</dbReference>
<keyword evidence="2" id="KW-0472">Membrane</keyword>
<accession>A0A2T0RSP1</accession>
<keyword evidence="4" id="KW-1185">Reference proteome</keyword>
<feature type="region of interest" description="Disordered" evidence="1">
    <location>
        <begin position="222"/>
        <end position="242"/>
    </location>
</feature>
<gene>
    <name evidence="3" type="ORF">CLV78_10352</name>
</gene>